<comment type="caution">
    <text evidence="3">The sequence shown here is derived from an EMBL/GenBank/DDBJ whole genome shotgun (WGS) entry which is preliminary data.</text>
</comment>
<reference evidence="3 4" key="1">
    <citation type="submission" date="2023-01" db="EMBL/GenBank/DDBJ databases">
        <title>Analysis of 21 Apiospora genomes using comparative genomics revels a genus with tremendous synthesis potential of carbohydrate active enzymes and secondary metabolites.</title>
        <authorList>
            <person name="Sorensen T."/>
        </authorList>
    </citation>
    <scope>NUCLEOTIDE SEQUENCE [LARGE SCALE GENOMIC DNA]</scope>
    <source>
        <strain evidence="3 4">CBS 20057</strain>
    </source>
</reference>
<name>A0ABR1RKI9_9PEZI</name>
<proteinExistence type="predicted"/>
<feature type="compositionally biased region" description="Polar residues" evidence="1">
    <location>
        <begin position="245"/>
        <end position="256"/>
    </location>
</feature>
<evidence type="ECO:0000256" key="1">
    <source>
        <dbReference type="SAM" id="MobiDB-lite"/>
    </source>
</evidence>
<dbReference type="EMBL" id="JAQQWI010000014">
    <property type="protein sequence ID" value="KAK8013325.1"/>
    <property type="molecule type" value="Genomic_DNA"/>
</dbReference>
<feature type="compositionally biased region" description="Basic and acidic residues" evidence="1">
    <location>
        <begin position="1"/>
        <end position="15"/>
    </location>
</feature>
<keyword evidence="4" id="KW-1185">Reference proteome</keyword>
<dbReference type="Proteomes" id="UP001396898">
    <property type="component" value="Unassembled WGS sequence"/>
</dbReference>
<feature type="compositionally biased region" description="Polar residues" evidence="1">
    <location>
        <begin position="16"/>
        <end position="25"/>
    </location>
</feature>
<dbReference type="Pfam" id="PF11160">
    <property type="entry name" value="Hva1_TUDOR"/>
    <property type="match status" value="1"/>
</dbReference>
<gene>
    <name evidence="3" type="ORF">PG991_009596</name>
</gene>
<feature type="compositionally biased region" description="Basic and acidic residues" evidence="1">
    <location>
        <begin position="65"/>
        <end position="121"/>
    </location>
</feature>
<feature type="compositionally biased region" description="Basic and acidic residues" evidence="1">
    <location>
        <begin position="229"/>
        <end position="239"/>
    </location>
</feature>
<feature type="domain" description="Hypervirulence associated protein TUDOR" evidence="2">
    <location>
        <begin position="30"/>
        <end position="90"/>
    </location>
</feature>
<feature type="compositionally biased region" description="Basic and acidic residues" evidence="1">
    <location>
        <begin position="131"/>
        <end position="145"/>
    </location>
</feature>
<accession>A0ABR1RKI9</accession>
<evidence type="ECO:0000313" key="3">
    <source>
        <dbReference type="EMBL" id="KAK8013325.1"/>
    </source>
</evidence>
<feature type="region of interest" description="Disordered" evidence="1">
    <location>
        <begin position="1"/>
        <end position="256"/>
    </location>
</feature>
<evidence type="ECO:0000313" key="4">
    <source>
        <dbReference type="Proteomes" id="UP001396898"/>
    </source>
</evidence>
<organism evidence="3 4">
    <name type="scientific">Apiospora marii</name>
    <dbReference type="NCBI Taxonomy" id="335849"/>
    <lineage>
        <taxon>Eukaryota</taxon>
        <taxon>Fungi</taxon>
        <taxon>Dikarya</taxon>
        <taxon>Ascomycota</taxon>
        <taxon>Pezizomycotina</taxon>
        <taxon>Sordariomycetes</taxon>
        <taxon>Xylariomycetidae</taxon>
        <taxon>Amphisphaeriales</taxon>
        <taxon>Apiosporaceae</taxon>
        <taxon>Apiospora</taxon>
    </lineage>
</organism>
<protein>
    <recommendedName>
        <fullName evidence="2">Hypervirulence associated protein TUDOR domain-containing protein</fullName>
    </recommendedName>
</protein>
<feature type="compositionally biased region" description="Polar residues" evidence="1">
    <location>
        <begin position="159"/>
        <end position="169"/>
    </location>
</feature>
<feature type="compositionally biased region" description="Acidic residues" evidence="1">
    <location>
        <begin position="183"/>
        <end position="194"/>
    </location>
</feature>
<feature type="compositionally biased region" description="Basic and acidic residues" evidence="1">
    <location>
        <begin position="204"/>
        <end position="218"/>
    </location>
</feature>
<evidence type="ECO:0000259" key="2">
    <source>
        <dbReference type="Pfam" id="PF11160"/>
    </source>
</evidence>
<sequence>MVGGKKPEKGDEGKTSTRISQSTTADLLATVSWNWGGGAPGGTVAETKTEGEIAIKSKRGNTIKKKADPENPAVHVERSGNDVVKRASELTVEKKGKSNSEEGKETQGNKRKADKEKPENEEQHDEEDRTDEPHTKNRQGKEVKKGGKAANKKQKTEQETGNEQENAGSDTDKEEETGHSEDEASAGEDTDDDQEKPATTPKKTTNDKKSGAKGKKDSAGQPKKSAPKANEKTKRDPAPRKQGHLVSTRTRSQGSK</sequence>
<dbReference type="InterPro" id="IPR021331">
    <property type="entry name" value="Hva1_TUDOR"/>
</dbReference>